<dbReference type="PANTHER" id="PTHR21456:SF1">
    <property type="entry name" value="C2 NT-TYPE DOMAIN-CONTAINING PROTEIN"/>
    <property type="match status" value="1"/>
</dbReference>
<dbReference type="Proteomes" id="UP000237481">
    <property type="component" value="Unassembled WGS sequence"/>
</dbReference>
<protein>
    <recommendedName>
        <fullName evidence="2">C2 NT-type domain-containing protein</fullName>
    </recommendedName>
</protein>
<gene>
    <name evidence="3" type="ORF">TPAR_05625</name>
</gene>
<evidence type="ECO:0000313" key="4">
    <source>
        <dbReference type="Proteomes" id="UP000237481"/>
    </source>
</evidence>
<dbReference type="EMBL" id="PKSG01000565">
    <property type="protein sequence ID" value="POR34174.1"/>
    <property type="molecule type" value="Genomic_DNA"/>
</dbReference>
<dbReference type="InterPro" id="IPR039931">
    <property type="entry name" value="EEIG1/2-like"/>
</dbReference>
<organism evidence="3 4">
    <name type="scientific">Tolypocladium paradoxum</name>
    <dbReference type="NCBI Taxonomy" id="94208"/>
    <lineage>
        <taxon>Eukaryota</taxon>
        <taxon>Fungi</taxon>
        <taxon>Dikarya</taxon>
        <taxon>Ascomycota</taxon>
        <taxon>Pezizomycotina</taxon>
        <taxon>Sordariomycetes</taxon>
        <taxon>Hypocreomycetidae</taxon>
        <taxon>Hypocreales</taxon>
        <taxon>Ophiocordycipitaceae</taxon>
        <taxon>Tolypocladium</taxon>
    </lineage>
</organism>
<dbReference type="PROSITE" id="PS51840">
    <property type="entry name" value="C2_NT"/>
    <property type="match status" value="1"/>
</dbReference>
<evidence type="ECO:0000256" key="1">
    <source>
        <dbReference type="SAM" id="MobiDB-lite"/>
    </source>
</evidence>
<reference evidence="3 4" key="1">
    <citation type="submission" date="2018-01" db="EMBL/GenBank/DDBJ databases">
        <title>Harnessing the power of phylogenomics to disentangle the directionality and signatures of interkingdom host jumping in the parasitic fungal genus Tolypocladium.</title>
        <authorList>
            <person name="Quandt C.A."/>
            <person name="Patterson W."/>
            <person name="Spatafora J.W."/>
        </authorList>
    </citation>
    <scope>NUCLEOTIDE SEQUENCE [LARGE SCALE GENOMIC DNA]</scope>
    <source>
        <strain evidence="3 4">NRBC 100945</strain>
    </source>
</reference>
<feature type="compositionally biased region" description="Basic residues" evidence="1">
    <location>
        <begin position="309"/>
        <end position="323"/>
    </location>
</feature>
<dbReference type="Pfam" id="PF10358">
    <property type="entry name" value="NT-C2"/>
    <property type="match status" value="1"/>
</dbReference>
<feature type="compositionally biased region" description="Basic and acidic residues" evidence="1">
    <location>
        <begin position="381"/>
        <end position="397"/>
    </location>
</feature>
<keyword evidence="4" id="KW-1185">Reference proteome</keyword>
<feature type="compositionally biased region" description="Acidic residues" evidence="1">
    <location>
        <begin position="276"/>
        <end position="288"/>
    </location>
</feature>
<dbReference type="AlphaFoldDB" id="A0A2S4KVH4"/>
<feature type="region of interest" description="Disordered" evidence="1">
    <location>
        <begin position="260"/>
        <end position="397"/>
    </location>
</feature>
<feature type="domain" description="C2 NT-type" evidence="2">
    <location>
        <begin position="5"/>
        <end position="181"/>
    </location>
</feature>
<sequence>MHFLPTVGKARKPKFELHLKIYDLNNVPLVSGNSFIKWHLAGSMHAEHRGRTAKCPIANHKVDYGFSKLVPSVRISIDKSNNLTECPIELEVLQEFAVAEKITLGFVRLNLSEYVEESEAFSKDVASPPRKRTSSVGISPTSAPPPDSVHLRTAEDGIVRRYLMQDSKVNSTLKIGILMVQVDGERNFIAPPLRTAPVFGGIAGLMGPEQVEDETGPVPSISKGRDFSEVQDLYRRTLAASWARQPTELPADECIEDIFSGGNGWKTRRDTASAPDTDDNDNDDDEDTDANHGTLRPSDFRRLAVQPQSRHHSRTSSHHRRMHSASSDKSASTVTGRAAGGHGKGVRIAHEDSRESREDDAASVRSGSLGSLAPTRGSSSDGDRRGGDSGLRRARELEEFDLRDDLVAWKLPSVAT</sequence>
<dbReference type="InterPro" id="IPR019448">
    <property type="entry name" value="NT-C2"/>
</dbReference>
<dbReference type="STRING" id="94208.A0A2S4KVH4"/>
<feature type="compositionally biased region" description="Basic and acidic residues" evidence="1">
    <location>
        <begin position="348"/>
        <end position="362"/>
    </location>
</feature>
<accession>A0A2S4KVH4</accession>
<evidence type="ECO:0000259" key="2">
    <source>
        <dbReference type="PROSITE" id="PS51840"/>
    </source>
</evidence>
<name>A0A2S4KVH4_9HYPO</name>
<dbReference type="PANTHER" id="PTHR21456">
    <property type="entry name" value="FAMILY WITH SEQUENCE SIMILARITY 102"/>
    <property type="match status" value="1"/>
</dbReference>
<comment type="caution">
    <text evidence="3">The sequence shown here is derived from an EMBL/GenBank/DDBJ whole genome shotgun (WGS) entry which is preliminary data.</text>
</comment>
<feature type="region of interest" description="Disordered" evidence="1">
    <location>
        <begin position="122"/>
        <end position="149"/>
    </location>
</feature>
<dbReference type="OrthoDB" id="3365224at2759"/>
<proteinExistence type="predicted"/>
<evidence type="ECO:0000313" key="3">
    <source>
        <dbReference type="EMBL" id="POR34174.1"/>
    </source>
</evidence>